<keyword evidence="3" id="KW-1185">Reference proteome</keyword>
<dbReference type="EMBL" id="KZ679012">
    <property type="protein sequence ID" value="PSS16800.1"/>
    <property type="molecule type" value="Genomic_DNA"/>
</dbReference>
<dbReference type="GO" id="GO:0016071">
    <property type="term" value="P:mRNA metabolic process"/>
    <property type="evidence" value="ECO:0007669"/>
    <property type="project" value="UniProtKB-ARBA"/>
</dbReference>
<feature type="compositionally biased region" description="Low complexity" evidence="1">
    <location>
        <begin position="15"/>
        <end position="26"/>
    </location>
</feature>
<dbReference type="InterPro" id="IPR028322">
    <property type="entry name" value="PNRC-like_rgn"/>
</dbReference>
<feature type="region of interest" description="Disordered" evidence="1">
    <location>
        <begin position="328"/>
        <end position="432"/>
    </location>
</feature>
<organism evidence="2 3">
    <name type="scientific">Amorphotheca resinae ATCC 22711</name>
    <dbReference type="NCBI Taxonomy" id="857342"/>
    <lineage>
        <taxon>Eukaryota</taxon>
        <taxon>Fungi</taxon>
        <taxon>Dikarya</taxon>
        <taxon>Ascomycota</taxon>
        <taxon>Pezizomycotina</taxon>
        <taxon>Leotiomycetes</taxon>
        <taxon>Helotiales</taxon>
        <taxon>Amorphothecaceae</taxon>
        <taxon>Amorphotheca</taxon>
    </lineage>
</organism>
<evidence type="ECO:0000256" key="1">
    <source>
        <dbReference type="SAM" id="MobiDB-lite"/>
    </source>
</evidence>
<feature type="compositionally biased region" description="Polar residues" evidence="1">
    <location>
        <begin position="109"/>
        <end position="132"/>
    </location>
</feature>
<protein>
    <recommendedName>
        <fullName evidence="4">Proteophosphoglycan 5</fullName>
    </recommendedName>
</protein>
<dbReference type="GeneID" id="36572223"/>
<feature type="compositionally biased region" description="Low complexity" evidence="1">
    <location>
        <begin position="141"/>
        <end position="152"/>
    </location>
</feature>
<dbReference type="AlphaFoldDB" id="A0A2T3B069"/>
<dbReference type="Pfam" id="PF15365">
    <property type="entry name" value="PNRC"/>
    <property type="match status" value="1"/>
</dbReference>
<feature type="compositionally biased region" description="Polar residues" evidence="1">
    <location>
        <begin position="374"/>
        <end position="392"/>
    </location>
</feature>
<feature type="compositionally biased region" description="Polar residues" evidence="1">
    <location>
        <begin position="39"/>
        <end position="54"/>
    </location>
</feature>
<name>A0A2T3B069_AMORE</name>
<evidence type="ECO:0008006" key="4">
    <source>
        <dbReference type="Google" id="ProtNLM"/>
    </source>
</evidence>
<dbReference type="OrthoDB" id="2142961at2759"/>
<sequence length="525" mass="55248">MSTVVHPKGHRHTRSAATVPPATASSQDPQNPHHLNLQIRAQNPQLDMNHSVHPSTPPRTPRRDNNSCQHSSQSRTNPTAPETGSKQKPRNKRSKNVMTSPAMARNDHNTPPLTGAQSAGMPSSAKPISTPSAYAGPTFHASPAPSALPIPSFYSKSVPESPGVKGLKSLKELSLPESPTPPPAPASYHQSHREESPLDFFFKADREEKARARSANSTQTAVAVTGPYQPPPESPSANQNPSAPASRNRPRHANRISSSGMFAMELDGPASPGTPYGSAFSTPYSERIKAARSSHAPPLSNEKSTRDAKQTATSEALKAYLFSDQQLLSPVRPSATPSGTNGLVSSNTSSTSTEHRSSSLPFSGSRGVAASPRPQINNYPFTQDLKTSTHGPRSSGRSSGLRQEVTPTSTPTKTPDRHLNYGTSPTPSRMYGHSSDTSDFIGTFTRNATSPIPVSSYGVSSGTRSADLKGMEDSLRKILKLESAGSSGASVPGIGSVPVAAVSVSDYVGGGAPPMNSLHNGVMGA</sequence>
<evidence type="ECO:0000313" key="3">
    <source>
        <dbReference type="Proteomes" id="UP000241818"/>
    </source>
</evidence>
<dbReference type="Proteomes" id="UP000241818">
    <property type="component" value="Unassembled WGS sequence"/>
</dbReference>
<feature type="compositionally biased region" description="Polar residues" evidence="1">
    <location>
        <begin position="66"/>
        <end position="86"/>
    </location>
</feature>
<reference evidence="2 3" key="1">
    <citation type="journal article" date="2018" name="New Phytol.">
        <title>Comparative genomics and transcriptomics depict ericoid mycorrhizal fungi as versatile saprotrophs and plant mutualists.</title>
        <authorList>
            <person name="Martino E."/>
            <person name="Morin E."/>
            <person name="Grelet G.A."/>
            <person name="Kuo A."/>
            <person name="Kohler A."/>
            <person name="Daghino S."/>
            <person name="Barry K.W."/>
            <person name="Cichocki N."/>
            <person name="Clum A."/>
            <person name="Dockter R.B."/>
            <person name="Hainaut M."/>
            <person name="Kuo R.C."/>
            <person name="LaButti K."/>
            <person name="Lindahl B.D."/>
            <person name="Lindquist E.A."/>
            <person name="Lipzen A."/>
            <person name="Khouja H.R."/>
            <person name="Magnuson J."/>
            <person name="Murat C."/>
            <person name="Ohm R.A."/>
            <person name="Singer S.W."/>
            <person name="Spatafora J.W."/>
            <person name="Wang M."/>
            <person name="Veneault-Fourrey C."/>
            <person name="Henrissat B."/>
            <person name="Grigoriev I.V."/>
            <person name="Martin F.M."/>
            <person name="Perotto S."/>
        </authorList>
    </citation>
    <scope>NUCLEOTIDE SEQUENCE [LARGE SCALE GENOMIC DNA]</scope>
    <source>
        <strain evidence="2 3">ATCC 22711</strain>
    </source>
</reference>
<gene>
    <name evidence="2" type="ORF">M430DRAFT_19768</name>
</gene>
<evidence type="ECO:0000313" key="2">
    <source>
        <dbReference type="EMBL" id="PSS16800.1"/>
    </source>
</evidence>
<dbReference type="InParanoid" id="A0A2T3B069"/>
<dbReference type="RefSeq" id="XP_024720308.1">
    <property type="nucleotide sequence ID" value="XM_024864142.1"/>
</dbReference>
<feature type="region of interest" description="Disordered" evidence="1">
    <location>
        <begin position="1"/>
        <end position="312"/>
    </location>
</feature>
<feature type="compositionally biased region" description="Polar residues" evidence="1">
    <location>
        <begin position="235"/>
        <end position="245"/>
    </location>
</feature>
<accession>A0A2T3B069</accession>
<feature type="compositionally biased region" description="Basic and acidic residues" evidence="1">
    <location>
        <begin position="191"/>
        <end position="211"/>
    </location>
</feature>
<proteinExistence type="predicted"/>
<feature type="compositionally biased region" description="Low complexity" evidence="1">
    <location>
        <begin position="338"/>
        <end position="352"/>
    </location>
</feature>